<evidence type="ECO:0000256" key="5">
    <source>
        <dbReference type="ARBA" id="ARBA00022989"/>
    </source>
</evidence>
<dbReference type="GO" id="GO:0005886">
    <property type="term" value="C:plasma membrane"/>
    <property type="evidence" value="ECO:0007669"/>
    <property type="project" value="UniProtKB-SubCell"/>
</dbReference>
<evidence type="ECO:0000313" key="10">
    <source>
        <dbReference type="EMBL" id="TWJ09672.1"/>
    </source>
</evidence>
<keyword evidence="4 8" id="KW-0812">Transmembrane</keyword>
<evidence type="ECO:0000256" key="3">
    <source>
        <dbReference type="ARBA" id="ARBA00022475"/>
    </source>
</evidence>
<evidence type="ECO:0000256" key="2">
    <source>
        <dbReference type="ARBA" id="ARBA00004236"/>
    </source>
</evidence>
<feature type="domain" description="Ancillary SecYEG translocon subunit/Cell division coordinator CpoB TPR" evidence="9">
    <location>
        <begin position="37"/>
        <end position="204"/>
    </location>
</feature>
<evidence type="ECO:0000256" key="7">
    <source>
        <dbReference type="ARBA" id="ARBA00023186"/>
    </source>
</evidence>
<gene>
    <name evidence="10" type="ORF">JN10_1311</name>
</gene>
<sequence length="255" mass="27022">MALTPTKKKSPEEEKAAQDEVLMREIDDAVREDQYREFGQKYGTPLIVLVVLGLLAFGGYLFWDGQREAAMEASSEALTAALDQAEAGNFDSASASAAALAGDSEGGAKAAAMLMQAGIAMDQDRVADAVELYAQVAADEGTPPVLRDLALIREMSASFDTRDPSEVIERLGPLAVPGNPWFGSAGELVAMAYAEQGNSEQAGTLFGEIARNEDVPETLRARARQMAGLMGVDAIEDADEFMAQQEAGANTAPQQ</sequence>
<keyword evidence="7" id="KW-0143">Chaperone</keyword>
<evidence type="ECO:0000313" key="11">
    <source>
        <dbReference type="Proteomes" id="UP000320547"/>
    </source>
</evidence>
<comment type="subcellular location">
    <subcellularLocation>
        <location evidence="2">Cell membrane</location>
    </subcellularLocation>
    <subcellularLocation>
        <location evidence="1">Membrane</location>
        <topology evidence="1">Single-pass membrane protein</topology>
    </subcellularLocation>
</comment>
<name>A0A562UVK7_9SPHN</name>
<dbReference type="EMBL" id="VLLK01000001">
    <property type="protein sequence ID" value="TWJ09672.1"/>
    <property type="molecule type" value="Genomic_DNA"/>
</dbReference>
<evidence type="ECO:0000259" key="9">
    <source>
        <dbReference type="Pfam" id="PF09976"/>
    </source>
</evidence>
<proteinExistence type="predicted"/>
<accession>A0A562UVK7</accession>
<keyword evidence="6 8" id="KW-0472">Membrane</keyword>
<dbReference type="PANTHER" id="PTHR38035">
    <property type="entry name" value="UPF0070 PROTEIN YFGM"/>
    <property type="match status" value="1"/>
</dbReference>
<organism evidence="10 11">
    <name type="scientific">Altererythrobacter ishigakiensis</name>
    <dbReference type="NCBI Taxonomy" id="476157"/>
    <lineage>
        <taxon>Bacteria</taxon>
        <taxon>Pseudomonadati</taxon>
        <taxon>Pseudomonadota</taxon>
        <taxon>Alphaproteobacteria</taxon>
        <taxon>Sphingomonadales</taxon>
        <taxon>Erythrobacteraceae</taxon>
        <taxon>Altererythrobacter</taxon>
    </lineage>
</organism>
<comment type="caution">
    <text evidence="10">The sequence shown here is derived from an EMBL/GenBank/DDBJ whole genome shotgun (WGS) entry which is preliminary data.</text>
</comment>
<dbReference type="Proteomes" id="UP000320547">
    <property type="component" value="Unassembled WGS sequence"/>
</dbReference>
<evidence type="ECO:0000256" key="4">
    <source>
        <dbReference type="ARBA" id="ARBA00022692"/>
    </source>
</evidence>
<dbReference type="InterPro" id="IPR018704">
    <property type="entry name" value="SecYEG/CpoB_TPR"/>
</dbReference>
<dbReference type="Pfam" id="PF09976">
    <property type="entry name" value="TPR_21"/>
    <property type="match status" value="1"/>
</dbReference>
<dbReference type="InterPro" id="IPR026039">
    <property type="entry name" value="YfgM"/>
</dbReference>
<protein>
    <recommendedName>
        <fullName evidence="9">Ancillary SecYEG translocon subunit/Cell division coordinator CpoB TPR domain-containing protein</fullName>
    </recommendedName>
</protein>
<keyword evidence="11" id="KW-1185">Reference proteome</keyword>
<dbReference type="RefSeq" id="WP_067600726.1">
    <property type="nucleotide sequence ID" value="NZ_CP015963.1"/>
</dbReference>
<evidence type="ECO:0000256" key="8">
    <source>
        <dbReference type="SAM" id="Phobius"/>
    </source>
</evidence>
<dbReference type="PANTHER" id="PTHR38035:SF1">
    <property type="entry name" value="ANCILLARY SECYEG TRANSLOCON SUBUNIT"/>
    <property type="match status" value="1"/>
</dbReference>
<reference evidence="10 11" key="1">
    <citation type="submission" date="2019-07" db="EMBL/GenBank/DDBJ databases">
        <title>Genomic Encyclopedia of Archaeal and Bacterial Type Strains, Phase II (KMG-II): from individual species to whole genera.</title>
        <authorList>
            <person name="Goeker M."/>
        </authorList>
    </citation>
    <scope>NUCLEOTIDE SEQUENCE [LARGE SCALE GENOMIC DNA]</scope>
    <source>
        <strain evidence="10 11">ATCC BAA-2084</strain>
    </source>
</reference>
<evidence type="ECO:0000256" key="6">
    <source>
        <dbReference type="ARBA" id="ARBA00023136"/>
    </source>
</evidence>
<dbReference type="STRING" id="476157.GCA_001663155_02042"/>
<dbReference type="AlphaFoldDB" id="A0A562UVK7"/>
<keyword evidence="5 8" id="KW-1133">Transmembrane helix</keyword>
<evidence type="ECO:0000256" key="1">
    <source>
        <dbReference type="ARBA" id="ARBA00004167"/>
    </source>
</evidence>
<feature type="transmembrane region" description="Helical" evidence="8">
    <location>
        <begin position="42"/>
        <end position="63"/>
    </location>
</feature>
<dbReference type="OrthoDB" id="7173339at2"/>
<dbReference type="GO" id="GO:0044877">
    <property type="term" value="F:protein-containing complex binding"/>
    <property type="evidence" value="ECO:0007669"/>
    <property type="project" value="InterPro"/>
</dbReference>
<keyword evidence="3" id="KW-1003">Cell membrane</keyword>